<protein>
    <submittedName>
        <fullName evidence="1">Uncharacterized protein</fullName>
    </submittedName>
</protein>
<sequence length="130" mass="15261">MAENDKILISFLNKCGIVFEEFDMINGLLVPRYIFTSEEKYNSIRNEIKEIKQIFSSSSLTSLQTSAVKTQKWPLLNLVRQILKVKNYNMKPIRKSAGYTDTGKKKYDRFFQIEKIKQIKPLKINLHNLN</sequence>
<dbReference type="AlphaFoldDB" id="A0A6C0C1Z2"/>
<evidence type="ECO:0000313" key="1">
    <source>
        <dbReference type="EMBL" id="QHS98376.1"/>
    </source>
</evidence>
<organism evidence="1">
    <name type="scientific">viral metagenome</name>
    <dbReference type="NCBI Taxonomy" id="1070528"/>
    <lineage>
        <taxon>unclassified sequences</taxon>
        <taxon>metagenomes</taxon>
        <taxon>organismal metagenomes</taxon>
    </lineage>
</organism>
<reference evidence="1" key="1">
    <citation type="journal article" date="2020" name="Nature">
        <title>Giant virus diversity and host interactions through global metagenomics.</title>
        <authorList>
            <person name="Schulz F."/>
            <person name="Roux S."/>
            <person name="Paez-Espino D."/>
            <person name="Jungbluth S."/>
            <person name="Walsh D.A."/>
            <person name="Denef V.J."/>
            <person name="McMahon K.D."/>
            <person name="Konstantinidis K.T."/>
            <person name="Eloe-Fadrosh E.A."/>
            <person name="Kyrpides N.C."/>
            <person name="Woyke T."/>
        </authorList>
    </citation>
    <scope>NUCLEOTIDE SEQUENCE</scope>
    <source>
        <strain evidence="1">GVMAG-M-3300020185-18</strain>
    </source>
</reference>
<accession>A0A6C0C1Z2</accession>
<name>A0A6C0C1Z2_9ZZZZ</name>
<proteinExistence type="predicted"/>
<dbReference type="EMBL" id="MN739316">
    <property type="protein sequence ID" value="QHS98376.1"/>
    <property type="molecule type" value="Genomic_DNA"/>
</dbReference>